<proteinExistence type="predicted"/>
<gene>
    <name evidence="2" type="ORF">H8S55_06795</name>
</gene>
<dbReference type="GO" id="GO:0032259">
    <property type="term" value="P:methylation"/>
    <property type="evidence" value="ECO:0007669"/>
    <property type="project" value="UniProtKB-KW"/>
</dbReference>
<dbReference type="Pfam" id="PF13847">
    <property type="entry name" value="Methyltransf_31"/>
    <property type="match status" value="1"/>
</dbReference>
<keyword evidence="2" id="KW-0489">Methyltransferase</keyword>
<dbReference type="SUPFAM" id="SSF53335">
    <property type="entry name" value="S-adenosyl-L-methionine-dependent methyltransferases"/>
    <property type="match status" value="1"/>
</dbReference>
<evidence type="ECO:0000313" key="3">
    <source>
        <dbReference type="Proteomes" id="UP000602260"/>
    </source>
</evidence>
<dbReference type="Proteomes" id="UP000602260">
    <property type="component" value="Unassembled WGS sequence"/>
</dbReference>
<reference evidence="2" key="1">
    <citation type="submission" date="2020-08" db="EMBL/GenBank/DDBJ databases">
        <title>Genome public.</title>
        <authorList>
            <person name="Liu C."/>
            <person name="Sun Q."/>
        </authorList>
    </citation>
    <scope>NUCLEOTIDE SEQUENCE</scope>
    <source>
        <strain evidence="2">BX5</strain>
    </source>
</reference>
<name>A0A8J6J4J6_9FIRM</name>
<feature type="domain" description="Methyltransferase" evidence="1">
    <location>
        <begin position="39"/>
        <end position="151"/>
    </location>
</feature>
<dbReference type="InterPro" id="IPR029063">
    <property type="entry name" value="SAM-dependent_MTases_sf"/>
</dbReference>
<dbReference type="Gene3D" id="3.40.50.150">
    <property type="entry name" value="Vaccinia Virus protein VP39"/>
    <property type="match status" value="1"/>
</dbReference>
<protein>
    <submittedName>
        <fullName evidence="2">Class I SAM-dependent methyltransferase</fullName>
    </submittedName>
</protein>
<dbReference type="InterPro" id="IPR025714">
    <property type="entry name" value="Methyltranfer_dom"/>
</dbReference>
<keyword evidence="2" id="KW-0808">Transferase</keyword>
<keyword evidence="3" id="KW-1185">Reference proteome</keyword>
<accession>A0A8J6J4J6</accession>
<dbReference type="CDD" id="cd02440">
    <property type="entry name" value="AdoMet_MTases"/>
    <property type="match status" value="1"/>
</dbReference>
<dbReference type="GO" id="GO:0008168">
    <property type="term" value="F:methyltransferase activity"/>
    <property type="evidence" value="ECO:0007669"/>
    <property type="project" value="UniProtKB-KW"/>
</dbReference>
<organism evidence="2 3">
    <name type="scientific">Flintibacter faecis</name>
    <dbReference type="NCBI Taxonomy" id="2763047"/>
    <lineage>
        <taxon>Bacteria</taxon>
        <taxon>Bacillati</taxon>
        <taxon>Bacillota</taxon>
        <taxon>Clostridia</taxon>
        <taxon>Eubacteriales</taxon>
        <taxon>Flintibacter</taxon>
    </lineage>
</organism>
<dbReference type="PANTHER" id="PTHR43861">
    <property type="entry name" value="TRANS-ACONITATE 2-METHYLTRANSFERASE-RELATED"/>
    <property type="match status" value="1"/>
</dbReference>
<evidence type="ECO:0000313" key="2">
    <source>
        <dbReference type="EMBL" id="MBC5717022.1"/>
    </source>
</evidence>
<dbReference type="AlphaFoldDB" id="A0A8J6J4J6"/>
<dbReference type="RefSeq" id="WP_186878347.1">
    <property type="nucleotide sequence ID" value="NZ_JACOPN010000004.1"/>
</dbReference>
<evidence type="ECO:0000259" key="1">
    <source>
        <dbReference type="Pfam" id="PF13847"/>
    </source>
</evidence>
<sequence>MITERDFWNHRSHNYDEQIGPLYERAYQLTAERTLAYLKPEDRVLDFACGTGIVTLEEAPHVKYVRAIDISDEMVVKAKQKMADHGVTNVEVTQTDLFDPCLEPASFDVVTAFNVLCYVEDSAAVLARIRSLLKPGGRFLSATDCLGEKLTKVGVKKWFKSRTGSMPYVAFYKMKGLERRIADAGFTVVESKNLFPAPPNLFVAAKKV</sequence>
<comment type="caution">
    <text evidence="2">The sequence shown here is derived from an EMBL/GenBank/DDBJ whole genome shotgun (WGS) entry which is preliminary data.</text>
</comment>
<dbReference type="EMBL" id="JACOPN010000004">
    <property type="protein sequence ID" value="MBC5717022.1"/>
    <property type="molecule type" value="Genomic_DNA"/>
</dbReference>